<dbReference type="Gene3D" id="1.20.120.1490">
    <property type="match status" value="1"/>
</dbReference>
<evidence type="ECO:0000313" key="4">
    <source>
        <dbReference type="Proteomes" id="UP000215215"/>
    </source>
</evidence>
<dbReference type="AlphaFoldDB" id="A0A235BQB1"/>
<comment type="caution">
    <text evidence="3">The sequence shown here is derived from an EMBL/GenBank/DDBJ whole genome shotgun (WGS) entry which is preliminary data.</text>
</comment>
<feature type="region of interest" description="Disordered" evidence="1">
    <location>
        <begin position="151"/>
        <end position="184"/>
    </location>
</feature>
<proteinExistence type="predicted"/>
<evidence type="ECO:0000256" key="2">
    <source>
        <dbReference type="SAM" id="Phobius"/>
    </source>
</evidence>
<dbReference type="Proteomes" id="UP000215215">
    <property type="component" value="Unassembled WGS sequence"/>
</dbReference>
<name>A0A235BQB1_UNCW3</name>
<keyword evidence="2" id="KW-0472">Membrane</keyword>
<feature type="transmembrane region" description="Helical" evidence="2">
    <location>
        <begin position="6"/>
        <end position="29"/>
    </location>
</feature>
<dbReference type="EMBL" id="NOZQ01000184">
    <property type="protein sequence ID" value="OYD14414.1"/>
    <property type="molecule type" value="Genomic_DNA"/>
</dbReference>
<feature type="compositionally biased region" description="Pro residues" evidence="1">
    <location>
        <begin position="156"/>
        <end position="165"/>
    </location>
</feature>
<keyword evidence="2" id="KW-1133">Transmembrane helix</keyword>
<reference evidence="3 4" key="1">
    <citation type="submission" date="2017-07" db="EMBL/GenBank/DDBJ databases">
        <title>Recovery of genomes from metagenomes via a dereplication, aggregation, and scoring strategy.</title>
        <authorList>
            <person name="Sieber C.M."/>
            <person name="Probst A.J."/>
            <person name="Sharrar A."/>
            <person name="Thomas B.C."/>
            <person name="Hess M."/>
            <person name="Tringe S.G."/>
            <person name="Banfield J.F."/>
        </authorList>
    </citation>
    <scope>NUCLEOTIDE SEQUENCE [LARGE SCALE GENOMIC DNA]</scope>
    <source>
        <strain evidence="3">JGI_Cruoil_03_44_89</strain>
    </source>
</reference>
<gene>
    <name evidence="3" type="ORF">CH333_08020</name>
</gene>
<evidence type="ECO:0000256" key="1">
    <source>
        <dbReference type="SAM" id="MobiDB-lite"/>
    </source>
</evidence>
<feature type="compositionally biased region" description="Basic and acidic residues" evidence="1">
    <location>
        <begin position="174"/>
        <end position="184"/>
    </location>
</feature>
<dbReference type="InterPro" id="IPR012899">
    <property type="entry name" value="LTXXQ"/>
</dbReference>
<dbReference type="Pfam" id="PF13801">
    <property type="entry name" value="Metal_resist"/>
    <property type="match status" value="1"/>
</dbReference>
<evidence type="ECO:0000313" key="3">
    <source>
        <dbReference type="EMBL" id="OYD14414.1"/>
    </source>
</evidence>
<dbReference type="GO" id="GO:0042597">
    <property type="term" value="C:periplasmic space"/>
    <property type="evidence" value="ECO:0007669"/>
    <property type="project" value="InterPro"/>
</dbReference>
<accession>A0A235BQB1</accession>
<dbReference type="InterPro" id="IPR025961">
    <property type="entry name" value="Metal_resist"/>
</dbReference>
<protein>
    <recommendedName>
        <fullName evidence="5">Periplasmic heavy metal sensor</fullName>
    </recommendedName>
</protein>
<sequence length="184" mass="21974">MSKRTLVIILVISVSINLAAILTFGYHWWEVRNFRREMPPRWIDRGPNLRRGLLKHRLDFTEEQIDAINARREEMRPKMLSLRKKMLTKREELSRLMRETEPNREKADSLIREITSLRAEVETRVFESLCQMRNILTPEQQKQFIRLYERRLHPRGMPPPPPEEPPGQGMQGRGRPERGERGIR</sequence>
<organism evidence="3 4">
    <name type="scientific">candidate division WOR-3 bacterium JGI_Cruoil_03_44_89</name>
    <dbReference type="NCBI Taxonomy" id="1973748"/>
    <lineage>
        <taxon>Bacteria</taxon>
        <taxon>Bacteria division WOR-3</taxon>
    </lineage>
</organism>
<dbReference type="CDD" id="cd09916">
    <property type="entry name" value="CpxP_like"/>
    <property type="match status" value="1"/>
</dbReference>
<keyword evidence="2" id="KW-0812">Transmembrane</keyword>
<evidence type="ECO:0008006" key="5">
    <source>
        <dbReference type="Google" id="ProtNLM"/>
    </source>
</evidence>